<dbReference type="EMBL" id="JANSKX010000007">
    <property type="protein sequence ID" value="MCY1594034.1"/>
    <property type="molecule type" value="Genomic_DNA"/>
</dbReference>
<keyword evidence="1" id="KW-0812">Transmembrane</keyword>
<gene>
    <name evidence="2" type="ORF">NW112_02140</name>
</gene>
<feature type="transmembrane region" description="Helical" evidence="1">
    <location>
        <begin position="12"/>
        <end position="29"/>
    </location>
</feature>
<organism evidence="2 3">
    <name type="scientific">Staphylococcus pettenkoferi</name>
    <dbReference type="NCBI Taxonomy" id="170573"/>
    <lineage>
        <taxon>Bacteria</taxon>
        <taxon>Bacillati</taxon>
        <taxon>Bacillota</taxon>
        <taxon>Bacilli</taxon>
        <taxon>Bacillales</taxon>
        <taxon>Staphylococcaceae</taxon>
        <taxon>Staphylococcus</taxon>
    </lineage>
</organism>
<reference evidence="2" key="1">
    <citation type="journal article" date="2022" name="Int. J. Mol. Sci.">
        <title>Phenotypic and genotypic virulence characterisation of Staphylococcus pettenkoferi strains isolated from human bloodstream and diabetic foot infections.</title>
        <authorList>
            <person name="Magnan C."/>
        </authorList>
    </citation>
    <scope>NUCLEOTIDE SEQUENCE</scope>
    <source>
        <strain evidence="2">NSP020P</strain>
    </source>
</reference>
<dbReference type="AlphaFoldDB" id="A0A9Q4D509"/>
<keyword evidence="1" id="KW-1133">Transmembrane helix</keyword>
<name>A0A9Q4D509_9STAP</name>
<dbReference type="Pfam" id="PF19470">
    <property type="entry name" value="DUF6007"/>
    <property type="match status" value="1"/>
</dbReference>
<dbReference type="Proteomes" id="UP001081438">
    <property type="component" value="Unassembled WGS sequence"/>
</dbReference>
<evidence type="ECO:0000313" key="3">
    <source>
        <dbReference type="Proteomes" id="UP001081438"/>
    </source>
</evidence>
<sequence length="78" mass="9264">MENLKTSLLSLGWWDLLFTIPMFLLFIYLPTYNFISILLNIIIVFFFSMGLILTTHALWKYIKQQHLSFSFPYSSYSA</sequence>
<feature type="transmembrane region" description="Helical" evidence="1">
    <location>
        <begin position="35"/>
        <end position="59"/>
    </location>
</feature>
<protein>
    <submittedName>
        <fullName evidence="2">DUF6007 family protein</fullName>
    </submittedName>
</protein>
<evidence type="ECO:0000256" key="1">
    <source>
        <dbReference type="SAM" id="Phobius"/>
    </source>
</evidence>
<evidence type="ECO:0000313" key="2">
    <source>
        <dbReference type="EMBL" id="MCY1594034.1"/>
    </source>
</evidence>
<keyword evidence="1" id="KW-0472">Membrane</keyword>
<accession>A0A9Q4D509</accession>
<dbReference type="InterPro" id="IPR046049">
    <property type="entry name" value="DUF6007"/>
</dbReference>
<dbReference type="RefSeq" id="WP_268218376.1">
    <property type="nucleotide sequence ID" value="NZ_JANSKX010000007.1"/>
</dbReference>
<proteinExistence type="predicted"/>
<comment type="caution">
    <text evidence="2">The sequence shown here is derived from an EMBL/GenBank/DDBJ whole genome shotgun (WGS) entry which is preliminary data.</text>
</comment>